<sequence length="269" mass="29816">MTYIPKSYGAQDVEPTSPRHSASARAVYADAPVPCADEASNVPYVPTVSDVQKTMVYPRPRAYQQTAAYTQDAYQQDAYQQQAYTQDAYQQEPYYEQPAMYPQEPRTQARMYQPQAAPRYAQPQPAASPQRLQRAAVPSPQRPQRTPVPAQSAFNTVPSASPSEILSALPFPLRHVLALCCIALAWCLRVFSWAQVAVCVVSMIGFGPLRALVMYANLAVQSLVPQFLLGYAVIPTVFGGVLRGDLVFVAVLCACFDFLLQKLAYRLRQ</sequence>
<evidence type="ECO:0000313" key="4">
    <source>
        <dbReference type="Proteomes" id="UP000004431"/>
    </source>
</evidence>
<feature type="transmembrane region" description="Helical" evidence="2">
    <location>
        <begin position="212"/>
        <end position="234"/>
    </location>
</feature>
<accession>A0ABN0B1T0</accession>
<feature type="region of interest" description="Disordered" evidence="1">
    <location>
        <begin position="109"/>
        <end position="155"/>
    </location>
</feature>
<keyword evidence="2" id="KW-0472">Membrane</keyword>
<keyword evidence="2" id="KW-0812">Transmembrane</keyword>
<evidence type="ECO:0000313" key="3">
    <source>
        <dbReference type="EMBL" id="EFL44721.1"/>
    </source>
</evidence>
<protein>
    <recommendedName>
        <fullName evidence="5">YGGT family protein</fullName>
    </recommendedName>
</protein>
<organism evidence="3 4">
    <name type="scientific">Fannyhessea vaginae PB189-T1-4</name>
    <dbReference type="NCBI Taxonomy" id="866774"/>
    <lineage>
        <taxon>Bacteria</taxon>
        <taxon>Bacillati</taxon>
        <taxon>Actinomycetota</taxon>
        <taxon>Coriobacteriia</taxon>
        <taxon>Coriobacteriales</taxon>
        <taxon>Atopobiaceae</taxon>
        <taxon>Fannyhessea</taxon>
    </lineage>
</organism>
<dbReference type="EMBL" id="AEDQ01000003">
    <property type="protein sequence ID" value="EFL44721.1"/>
    <property type="molecule type" value="Genomic_DNA"/>
</dbReference>
<evidence type="ECO:0008006" key="5">
    <source>
        <dbReference type="Google" id="ProtNLM"/>
    </source>
</evidence>
<dbReference type="Proteomes" id="UP000004431">
    <property type="component" value="Unassembled WGS sequence"/>
</dbReference>
<evidence type="ECO:0000256" key="2">
    <source>
        <dbReference type="SAM" id="Phobius"/>
    </source>
</evidence>
<proteinExistence type="predicted"/>
<evidence type="ECO:0000256" key="1">
    <source>
        <dbReference type="SAM" id="MobiDB-lite"/>
    </source>
</evidence>
<name>A0ABN0B1T0_9ACTN</name>
<keyword evidence="2" id="KW-1133">Transmembrane helix</keyword>
<comment type="caution">
    <text evidence="3">The sequence shown here is derived from an EMBL/GenBank/DDBJ whole genome shotgun (WGS) entry which is preliminary data.</text>
</comment>
<feature type="region of interest" description="Disordered" evidence="1">
    <location>
        <begin position="1"/>
        <end position="24"/>
    </location>
</feature>
<keyword evidence="4" id="KW-1185">Reference proteome</keyword>
<reference evidence="3 4" key="1">
    <citation type="submission" date="2010-08" db="EMBL/GenBank/DDBJ databases">
        <authorList>
            <person name="Durkin A.S."/>
            <person name="Madupu R."/>
            <person name="Torralba M."/>
            <person name="Gillis M."/>
            <person name="Methe B."/>
            <person name="Sutton G."/>
            <person name="Nelson K.E."/>
        </authorList>
    </citation>
    <scope>NUCLEOTIDE SEQUENCE [LARGE SCALE GENOMIC DNA]</scope>
    <source>
        <strain evidence="3 4">PB189-T1-4</strain>
    </source>
</reference>
<feature type="compositionally biased region" description="Low complexity" evidence="1">
    <location>
        <begin position="113"/>
        <end position="136"/>
    </location>
</feature>
<dbReference type="RefSeq" id="WP_006303496.1">
    <property type="nucleotide sequence ID" value="NZ_AEDQ01000003.1"/>
</dbReference>
<gene>
    <name evidence="3" type="ORF">HMPREF9248_0797</name>
</gene>
<feature type="transmembrane region" description="Helical" evidence="2">
    <location>
        <begin position="246"/>
        <end position="265"/>
    </location>
</feature>